<keyword evidence="3" id="KW-1185">Reference proteome</keyword>
<feature type="compositionally biased region" description="Polar residues" evidence="1">
    <location>
        <begin position="190"/>
        <end position="200"/>
    </location>
</feature>
<comment type="caution">
    <text evidence="2">The sequence shown here is derived from an EMBL/GenBank/DDBJ whole genome shotgun (WGS) entry which is preliminary data.</text>
</comment>
<feature type="compositionally biased region" description="Basic and acidic residues" evidence="1">
    <location>
        <begin position="105"/>
        <end position="146"/>
    </location>
</feature>
<reference evidence="2" key="1">
    <citation type="submission" date="2021-07" db="EMBL/GenBank/DDBJ databases">
        <title>Genome Resource of American Ginseng Black Spot Pathogen Alternaria panax.</title>
        <authorList>
            <person name="Qiu C."/>
            <person name="Wang W."/>
            <person name="Liu Z."/>
        </authorList>
    </citation>
    <scope>NUCLEOTIDE SEQUENCE</scope>
    <source>
        <strain evidence="2">BNCC115425</strain>
    </source>
</reference>
<organism evidence="2 3">
    <name type="scientific">Alternaria panax</name>
    <dbReference type="NCBI Taxonomy" id="48097"/>
    <lineage>
        <taxon>Eukaryota</taxon>
        <taxon>Fungi</taxon>
        <taxon>Dikarya</taxon>
        <taxon>Ascomycota</taxon>
        <taxon>Pezizomycotina</taxon>
        <taxon>Dothideomycetes</taxon>
        <taxon>Pleosporomycetidae</taxon>
        <taxon>Pleosporales</taxon>
        <taxon>Pleosporineae</taxon>
        <taxon>Pleosporaceae</taxon>
        <taxon>Alternaria</taxon>
        <taxon>Alternaria sect. Panax</taxon>
    </lineage>
</organism>
<feature type="compositionally biased region" description="Basic residues" evidence="1">
    <location>
        <begin position="327"/>
        <end position="343"/>
    </location>
</feature>
<protein>
    <submittedName>
        <fullName evidence="2">Uncharacterized protein</fullName>
    </submittedName>
</protein>
<dbReference type="EMBL" id="JAANER010000005">
    <property type="protein sequence ID" value="KAG9189948.1"/>
    <property type="molecule type" value="Genomic_DNA"/>
</dbReference>
<sequence length="382" mass="43518">MDNNVSSEACQACAQKDWIVKKITAESYEKDGIIEEKEGENHKKDMLIQQMQLDSEQRRCATEKKERELKEYTARCEQDHREISSELEVALESLVLANEKIKEQEEELKDFRDVHAKAEETRKSQEAKLKNAMEEIERLRSRDQRTSGETFAPESTRPLDVSTPEPFAASEEESDSSDDAWSATKDDNHPSNPSTNTQVCSVEEELRGTDLDEDADMTDSEEESVKDALQATKVSTKRGRIGEQAIHEPEQPHNSNEPIPRPTILPRAGRVVQRQHNALEIAASFVHFPSKTGEVETREADSYKRQKTKNDMIQQEHETQKQMTTCRRGRSSQKALQRRRKGGKTPSTLHEEWTFVPIQFDPAGGSHPQNASIPSKQEDTNF</sequence>
<gene>
    <name evidence="2" type="ORF">G6011_06816</name>
</gene>
<evidence type="ECO:0000313" key="2">
    <source>
        <dbReference type="EMBL" id="KAG9189948.1"/>
    </source>
</evidence>
<feature type="region of interest" description="Disordered" evidence="1">
    <location>
        <begin position="293"/>
        <end position="382"/>
    </location>
</feature>
<feature type="compositionally biased region" description="Basic and acidic residues" evidence="1">
    <location>
        <begin position="293"/>
        <end position="320"/>
    </location>
</feature>
<proteinExistence type="predicted"/>
<name>A0AAD4FJ77_9PLEO</name>
<accession>A0AAD4FJ77</accession>
<dbReference type="Proteomes" id="UP001199106">
    <property type="component" value="Unassembled WGS sequence"/>
</dbReference>
<dbReference type="AlphaFoldDB" id="A0AAD4FJ77"/>
<feature type="region of interest" description="Disordered" evidence="1">
    <location>
        <begin position="105"/>
        <end position="263"/>
    </location>
</feature>
<evidence type="ECO:0000256" key="1">
    <source>
        <dbReference type="SAM" id="MobiDB-lite"/>
    </source>
</evidence>
<evidence type="ECO:0000313" key="3">
    <source>
        <dbReference type="Proteomes" id="UP001199106"/>
    </source>
</evidence>
<feature type="compositionally biased region" description="Acidic residues" evidence="1">
    <location>
        <begin position="211"/>
        <end position="224"/>
    </location>
</feature>